<dbReference type="NCBIfam" id="NF046042">
    <property type="entry name" value="LicT"/>
    <property type="match status" value="1"/>
</dbReference>
<protein>
    <submittedName>
        <fullName evidence="3">PRD domain-containing protein</fullName>
    </submittedName>
</protein>
<evidence type="ECO:0000313" key="3">
    <source>
        <dbReference type="EMBL" id="MCU6662805.1"/>
    </source>
</evidence>
<dbReference type="RefSeq" id="WP_271280602.1">
    <property type="nucleotide sequence ID" value="NZ_JAMGZK010000031.1"/>
</dbReference>
<keyword evidence="1" id="KW-0677">Repeat</keyword>
<evidence type="ECO:0000313" key="4">
    <source>
        <dbReference type="Proteomes" id="UP001063816"/>
    </source>
</evidence>
<feature type="domain" description="PRD" evidence="2">
    <location>
        <begin position="65"/>
        <end position="170"/>
    </location>
</feature>
<dbReference type="Proteomes" id="UP001063816">
    <property type="component" value="Unassembled WGS sequence"/>
</dbReference>
<dbReference type="EMBL" id="JAMGZK010000031">
    <property type="protein sequence ID" value="MCU6662805.1"/>
    <property type="molecule type" value="Genomic_DNA"/>
</dbReference>
<dbReference type="PANTHER" id="PTHR30185">
    <property type="entry name" value="CRYPTIC BETA-GLUCOSIDE BGL OPERON ANTITERMINATOR"/>
    <property type="match status" value="1"/>
</dbReference>
<keyword evidence="4" id="KW-1185">Reference proteome</keyword>
<sequence>MIVQKVLNNSLVLTCDDDNREVIVMGKGIGFSSRPGDDIAPEKIEKLFVVQEHSNRNGYLEALSSIPDEVIEMAAMIISRANAQLSNKVREQIFLTLADHLVFAIERCNKGIAIQNRLLSEVRRFYPQQYRVASEAVAAINHEYGLHLPDEEAGNIAFHLVNGQTQGDDVAQTMQSVKMLKDIFNLVQYHFKREIDTESINYSRFLIHMQFFLQRLQEGELDTSRDRFLLVQIIKEFPHVYRCSLLIRDYVKSQLDITLGGNELLWLTVHLVRITGADQP</sequence>
<dbReference type="Pfam" id="PF03123">
    <property type="entry name" value="CAT_RBD"/>
    <property type="match status" value="1"/>
</dbReference>
<feature type="domain" description="PRD" evidence="2">
    <location>
        <begin position="171"/>
        <end position="280"/>
    </location>
</feature>
<dbReference type="Pfam" id="PF00874">
    <property type="entry name" value="PRD"/>
    <property type="match status" value="2"/>
</dbReference>
<dbReference type="InterPro" id="IPR011608">
    <property type="entry name" value="PRD"/>
</dbReference>
<dbReference type="GO" id="GO:0003723">
    <property type="term" value="F:RNA binding"/>
    <property type="evidence" value="ECO:0007669"/>
    <property type="project" value="InterPro"/>
</dbReference>
<dbReference type="Gene3D" id="2.30.24.10">
    <property type="entry name" value="CAT RNA-binding domain"/>
    <property type="match status" value="1"/>
</dbReference>
<evidence type="ECO:0000259" key="2">
    <source>
        <dbReference type="PROSITE" id="PS51372"/>
    </source>
</evidence>
<dbReference type="InterPro" id="IPR050661">
    <property type="entry name" value="BglG_antiterminators"/>
</dbReference>
<organism evidence="3 4">
    <name type="scientific">Silvania hatchlandensis</name>
    <dbReference type="NCBI Taxonomy" id="2926469"/>
    <lineage>
        <taxon>Bacteria</taxon>
        <taxon>Pseudomonadati</taxon>
        <taxon>Pseudomonadota</taxon>
        <taxon>Gammaproteobacteria</taxon>
        <taxon>Enterobacterales</taxon>
        <taxon>Enterobacteriaceae</taxon>
        <taxon>Silvania</taxon>
    </lineage>
</organism>
<dbReference type="SMART" id="SM01061">
    <property type="entry name" value="CAT_RBD"/>
    <property type="match status" value="1"/>
</dbReference>
<accession>A0A9J6Q3A4</accession>
<evidence type="ECO:0000256" key="1">
    <source>
        <dbReference type="ARBA" id="ARBA00022737"/>
    </source>
</evidence>
<dbReference type="InterPro" id="IPR036634">
    <property type="entry name" value="PRD_sf"/>
</dbReference>
<dbReference type="InterPro" id="IPR004341">
    <property type="entry name" value="CAT_RNA-bd_dom"/>
</dbReference>
<dbReference type="AlphaFoldDB" id="A0A9J6Q3A4"/>
<proteinExistence type="predicted"/>
<dbReference type="PANTHER" id="PTHR30185:SF15">
    <property type="entry name" value="CRYPTIC BETA-GLUCOSIDE BGL OPERON ANTITERMINATOR"/>
    <property type="match status" value="1"/>
</dbReference>
<gene>
    <name evidence="3" type="ORF">M8014_00345</name>
</gene>
<dbReference type="SUPFAM" id="SSF50151">
    <property type="entry name" value="SacY-like RNA-binding domain"/>
    <property type="match status" value="1"/>
</dbReference>
<dbReference type="SUPFAM" id="SSF63520">
    <property type="entry name" value="PTS-regulatory domain, PRD"/>
    <property type="match status" value="2"/>
</dbReference>
<name>A0A9J6Q3A4_9ENTR</name>
<dbReference type="Gene3D" id="1.10.1790.10">
    <property type="entry name" value="PRD domain"/>
    <property type="match status" value="2"/>
</dbReference>
<comment type="caution">
    <text evidence="3">The sequence shown here is derived from an EMBL/GenBank/DDBJ whole genome shotgun (WGS) entry which is preliminary data.</text>
</comment>
<dbReference type="GO" id="GO:0006355">
    <property type="term" value="P:regulation of DNA-templated transcription"/>
    <property type="evidence" value="ECO:0007669"/>
    <property type="project" value="InterPro"/>
</dbReference>
<dbReference type="InterPro" id="IPR036650">
    <property type="entry name" value="CAT_RNA-bd_dom_sf"/>
</dbReference>
<reference evidence="3" key="1">
    <citation type="submission" date="2022-05" db="EMBL/GenBank/DDBJ databases">
        <title>Description of a novel species of Leclercia; Leclercia tamurae and the Proposal for a Novel Genus Silvania gen. nov. Containing Two Novel Species Silvania hatchlandensis sp. nov. and Silvania confinis sp. nov. Isolated from the Rhizosphere of Oak.</title>
        <authorList>
            <person name="Maddock D.W."/>
            <person name="Brady C.L."/>
            <person name="Denman S."/>
            <person name="Arnold D."/>
        </authorList>
    </citation>
    <scope>NUCLEOTIDE SEQUENCE</scope>
    <source>
        <strain evidence="3">H19S6</strain>
    </source>
</reference>
<dbReference type="PROSITE" id="PS51372">
    <property type="entry name" value="PRD_2"/>
    <property type="match status" value="2"/>
</dbReference>